<dbReference type="InterPro" id="IPR036249">
    <property type="entry name" value="Thioredoxin-like_sf"/>
</dbReference>
<dbReference type="GO" id="GO:0005524">
    <property type="term" value="F:ATP binding"/>
    <property type="evidence" value="ECO:0007669"/>
    <property type="project" value="InterPro"/>
</dbReference>
<dbReference type="Gene3D" id="3.40.30.10">
    <property type="entry name" value="Glutaredoxin"/>
    <property type="match status" value="1"/>
</dbReference>
<sequence>MNLLNTKKSNILSVTYQLLREIKVKVNLSTLSKNMESHPEYPGLLTICDCLKIFNVDNHVYRIEKEDYNDLDLPFPFITHTSKNGGAFFLVQDISKGQLRISDEKIKNRLVSREEFFATWEGLILYAKANAGSGEAHYLEHYIQSLLHKIAVPAFLTVLGSVIVLLFGLHPFNWAILALCLIKFTGSAISILLAAHRLNGHHPWVRKICGPAGKSDCNAILQSRAAQLTKWFSWAEAGLFYFSGSFLAVLIFPFLAPLLFWANVFALPYTVYSLVYQYKLRKWCILCCAIQGLLILEYVAFSFIPGRFSFEIFGYPGILLLVLCYLIPVVTWGLVKPLLAENAALKAMGWQLKQFKYNGELFALGLMNQKHYEADSQIKPIVLGNPHADIVITLVSNPFCGPCTEVHHFFDQWLRERDDLQLRIILLASGDQAQVRVAEHMIALGLLKDKKLVAQALNDWYGGQPKVYERWQKKYPALITEQIKAAFRKQQQWCADADIGHTPAILVNGHVLPEPYQVEDLKYLIS</sequence>
<reference evidence="3 4" key="1">
    <citation type="submission" date="2017-05" db="EMBL/GenBank/DDBJ databases">
        <authorList>
            <person name="Varghese N."/>
            <person name="Submissions S."/>
        </authorList>
    </citation>
    <scope>NUCLEOTIDE SEQUENCE [LARGE SCALE GENOMIC DNA]</scope>
    <source>
        <strain evidence="3 4">DSM 19036</strain>
    </source>
</reference>
<feature type="transmembrane region" description="Helical" evidence="1">
    <location>
        <begin position="283"/>
        <end position="301"/>
    </location>
</feature>
<dbReference type="GO" id="GO:0016020">
    <property type="term" value="C:membrane"/>
    <property type="evidence" value="ECO:0007669"/>
    <property type="project" value="InterPro"/>
</dbReference>
<dbReference type="GO" id="GO:0006508">
    <property type="term" value="P:proteolysis"/>
    <property type="evidence" value="ECO:0007669"/>
    <property type="project" value="InterPro"/>
</dbReference>
<dbReference type="CDD" id="cd12921">
    <property type="entry name" value="VKOR_4"/>
    <property type="match status" value="1"/>
</dbReference>
<dbReference type="Pfam" id="PF13462">
    <property type="entry name" value="Thioredoxin_4"/>
    <property type="match status" value="1"/>
</dbReference>
<feature type="transmembrane region" description="Helical" evidence="1">
    <location>
        <begin position="231"/>
        <end position="252"/>
    </location>
</feature>
<dbReference type="InterPro" id="IPR012336">
    <property type="entry name" value="Thioredoxin-like_fold"/>
</dbReference>
<feature type="transmembrane region" description="Helical" evidence="1">
    <location>
        <begin position="174"/>
        <end position="195"/>
    </location>
</feature>
<dbReference type="InterPro" id="IPR005074">
    <property type="entry name" value="Peptidase_C39"/>
</dbReference>
<feature type="transmembrane region" description="Helical" evidence="1">
    <location>
        <begin position="313"/>
        <end position="335"/>
    </location>
</feature>
<dbReference type="RefSeq" id="WP_142526310.1">
    <property type="nucleotide sequence ID" value="NZ_CBCSJO010000002.1"/>
</dbReference>
<organism evidence="3 4">
    <name type="scientific">Pedobacter westerhofensis</name>
    <dbReference type="NCBI Taxonomy" id="425512"/>
    <lineage>
        <taxon>Bacteria</taxon>
        <taxon>Pseudomonadati</taxon>
        <taxon>Bacteroidota</taxon>
        <taxon>Sphingobacteriia</taxon>
        <taxon>Sphingobacteriales</taxon>
        <taxon>Sphingobacteriaceae</taxon>
        <taxon>Pedobacter</taxon>
    </lineage>
</organism>
<keyword evidence="1" id="KW-1133">Transmembrane helix</keyword>
<feature type="transmembrane region" description="Helical" evidence="1">
    <location>
        <begin position="150"/>
        <end position="168"/>
    </location>
</feature>
<evidence type="ECO:0000256" key="1">
    <source>
        <dbReference type="SAM" id="Phobius"/>
    </source>
</evidence>
<dbReference type="GO" id="GO:0008233">
    <property type="term" value="F:peptidase activity"/>
    <property type="evidence" value="ECO:0007669"/>
    <property type="project" value="InterPro"/>
</dbReference>
<feature type="domain" description="Peptidase C39" evidence="2">
    <location>
        <begin position="8"/>
        <end position="127"/>
    </location>
</feature>
<keyword evidence="1" id="KW-0812">Transmembrane</keyword>
<dbReference type="Gene3D" id="1.20.1440.130">
    <property type="entry name" value="VKOR domain"/>
    <property type="match status" value="1"/>
</dbReference>
<name>A0A521AGY4_9SPHI</name>
<dbReference type="OrthoDB" id="1100563at2"/>
<dbReference type="PROSITE" id="PS50990">
    <property type="entry name" value="PEPTIDASE_C39"/>
    <property type="match status" value="1"/>
</dbReference>
<evidence type="ECO:0000259" key="2">
    <source>
        <dbReference type="PROSITE" id="PS50990"/>
    </source>
</evidence>
<dbReference type="Gene3D" id="3.90.70.10">
    <property type="entry name" value="Cysteine proteinases"/>
    <property type="match status" value="1"/>
</dbReference>
<protein>
    <submittedName>
        <fullName evidence="3">Thioredoxin</fullName>
    </submittedName>
</protein>
<evidence type="ECO:0000313" key="4">
    <source>
        <dbReference type="Proteomes" id="UP000320300"/>
    </source>
</evidence>
<dbReference type="Proteomes" id="UP000320300">
    <property type="component" value="Unassembled WGS sequence"/>
</dbReference>
<dbReference type="InterPro" id="IPR038354">
    <property type="entry name" value="VKOR_sf"/>
</dbReference>
<feature type="transmembrane region" description="Helical" evidence="1">
    <location>
        <begin position="258"/>
        <end position="276"/>
    </location>
</feature>
<evidence type="ECO:0000313" key="3">
    <source>
        <dbReference type="EMBL" id="SMO34085.1"/>
    </source>
</evidence>
<keyword evidence="1" id="KW-0472">Membrane</keyword>
<dbReference type="SUPFAM" id="SSF52833">
    <property type="entry name" value="Thioredoxin-like"/>
    <property type="match status" value="1"/>
</dbReference>
<gene>
    <name evidence="3" type="ORF">SAMN06265348_101194</name>
</gene>
<dbReference type="AlphaFoldDB" id="A0A521AGY4"/>
<accession>A0A521AGY4</accession>
<dbReference type="Pfam" id="PF03412">
    <property type="entry name" value="Peptidase_C39"/>
    <property type="match status" value="1"/>
</dbReference>
<proteinExistence type="predicted"/>
<keyword evidence="4" id="KW-1185">Reference proteome</keyword>
<dbReference type="EMBL" id="FXTN01000001">
    <property type="protein sequence ID" value="SMO34085.1"/>
    <property type="molecule type" value="Genomic_DNA"/>
</dbReference>